<dbReference type="Gene3D" id="2.30.39.10">
    <property type="entry name" value="Alpha-1-antitrypsin, domain 1"/>
    <property type="match status" value="1"/>
</dbReference>
<evidence type="ECO:0000313" key="4">
    <source>
        <dbReference type="EMBL" id="AHF15060.1"/>
    </source>
</evidence>
<evidence type="ECO:0000313" key="5">
    <source>
        <dbReference type="Proteomes" id="UP000003586"/>
    </source>
</evidence>
<dbReference type="SMART" id="SM00093">
    <property type="entry name" value="SERPIN"/>
    <property type="match status" value="1"/>
</dbReference>
<dbReference type="InterPro" id="IPR000215">
    <property type="entry name" value="Serpin_fam"/>
</dbReference>
<dbReference type="GO" id="GO:0005615">
    <property type="term" value="C:extracellular space"/>
    <property type="evidence" value="ECO:0007669"/>
    <property type="project" value="InterPro"/>
</dbReference>
<accession>W0EW83</accession>
<dbReference type="HOGENOM" id="CLU_023330_0_3_10"/>
<evidence type="ECO:0000256" key="2">
    <source>
        <dbReference type="SAM" id="SignalP"/>
    </source>
</evidence>
<dbReference type="PANTHER" id="PTHR11461:SF211">
    <property type="entry name" value="GH10112P-RELATED"/>
    <property type="match status" value="1"/>
</dbReference>
<dbReference type="Proteomes" id="UP000003586">
    <property type="component" value="Chromosome"/>
</dbReference>
<protein>
    <submittedName>
        <fullName evidence="4">Proteinase inhibitor I4 serpin</fullName>
    </submittedName>
</protein>
<dbReference type="InterPro" id="IPR042185">
    <property type="entry name" value="Serpin_sf_2"/>
</dbReference>
<dbReference type="MEROPS" id="I04.073"/>
<dbReference type="AlphaFoldDB" id="W0EW83"/>
<dbReference type="PROSITE" id="PS51257">
    <property type="entry name" value="PROKAR_LIPOPROTEIN"/>
    <property type="match status" value="1"/>
</dbReference>
<dbReference type="Pfam" id="PF00079">
    <property type="entry name" value="Serpin"/>
    <property type="match status" value="1"/>
</dbReference>
<dbReference type="InterPro" id="IPR042178">
    <property type="entry name" value="Serpin_sf_1"/>
</dbReference>
<dbReference type="GO" id="GO:0004867">
    <property type="term" value="F:serine-type endopeptidase inhibitor activity"/>
    <property type="evidence" value="ECO:0007669"/>
    <property type="project" value="InterPro"/>
</dbReference>
<dbReference type="STRING" id="929713.NIASO_07645"/>
<dbReference type="KEGG" id="nso:NIASO_07645"/>
<dbReference type="OrthoDB" id="9764871at2"/>
<feature type="chain" id="PRO_5004788237" evidence="2">
    <location>
        <begin position="23"/>
        <end position="413"/>
    </location>
</feature>
<keyword evidence="2" id="KW-0732">Signal</keyword>
<organism evidence="4 5">
    <name type="scientific">Niabella soli DSM 19437</name>
    <dbReference type="NCBI Taxonomy" id="929713"/>
    <lineage>
        <taxon>Bacteria</taxon>
        <taxon>Pseudomonadati</taxon>
        <taxon>Bacteroidota</taxon>
        <taxon>Chitinophagia</taxon>
        <taxon>Chitinophagales</taxon>
        <taxon>Chitinophagaceae</taxon>
        <taxon>Niabella</taxon>
    </lineage>
</organism>
<keyword evidence="5" id="KW-1185">Reference proteome</keyword>
<proteinExistence type="inferred from homology"/>
<name>W0EW83_9BACT</name>
<dbReference type="InterPro" id="IPR036186">
    <property type="entry name" value="Serpin_sf"/>
</dbReference>
<dbReference type="eggNOG" id="COG4826">
    <property type="taxonomic scope" value="Bacteria"/>
</dbReference>
<sequence length="413" mass="45550">MKNLLAIAVTSASGILLFSACAKNNVPEGPNKPDAPITLISLAQPVKESMSGFSFTFFKTLMKEKPVNENIFVSPLSLHIALGMVANGAAGETRDEIVKVLEAQNLSKEDLNQSYRTLLEKLPNADPKTSLGLANSIWYKNSFAVEPDFIKTSKDYFNAQVTGLPFQPSDVNTINKWASDNTNGKIPKVIDKFDDGLVMLLMNALYFKGDWRAKFDKSKNQSKEFTKADGTKIPVQMMRLEDTVKYASNGNYTAVQKLYGSGQFSMTILLPQSGTIEEVFNQLNLQEWNALQGGLHTTKVALELPKFKLEQEFRLEQCLQTMGIQKAFTNVADFSMLSKAFTKISFVKQNTFGAVDEAGTEAAAVTTIGMILTAENPDAIPKFICDRPFGIIISENTSNTILFMGRITQPVSQ</sequence>
<evidence type="ECO:0000256" key="1">
    <source>
        <dbReference type="RuleBase" id="RU000411"/>
    </source>
</evidence>
<comment type="similarity">
    <text evidence="1">Belongs to the serpin family.</text>
</comment>
<gene>
    <name evidence="4" type="ORF">NIASO_07645</name>
</gene>
<evidence type="ECO:0000259" key="3">
    <source>
        <dbReference type="SMART" id="SM00093"/>
    </source>
</evidence>
<reference evidence="4 5" key="1">
    <citation type="submission" date="2013-12" db="EMBL/GenBank/DDBJ databases">
        <authorList>
            <consortium name="DOE Joint Genome Institute"/>
            <person name="Eisen J."/>
            <person name="Huntemann M."/>
            <person name="Han J."/>
            <person name="Chen A."/>
            <person name="Kyrpides N."/>
            <person name="Mavromatis K."/>
            <person name="Markowitz V."/>
            <person name="Palaniappan K."/>
            <person name="Ivanova N."/>
            <person name="Schaumberg A."/>
            <person name="Pati A."/>
            <person name="Liolios K."/>
            <person name="Nordberg H.P."/>
            <person name="Cantor M.N."/>
            <person name="Hua S.X."/>
            <person name="Woyke T."/>
        </authorList>
    </citation>
    <scope>NUCLEOTIDE SEQUENCE [LARGE SCALE GENOMIC DNA]</scope>
    <source>
        <strain evidence="5">DSM 19437</strain>
    </source>
</reference>
<dbReference type="Gene3D" id="3.30.497.10">
    <property type="entry name" value="Antithrombin, subunit I, domain 2"/>
    <property type="match status" value="1"/>
</dbReference>
<dbReference type="PANTHER" id="PTHR11461">
    <property type="entry name" value="SERINE PROTEASE INHIBITOR, SERPIN"/>
    <property type="match status" value="1"/>
</dbReference>
<feature type="domain" description="Serpin" evidence="3">
    <location>
        <begin position="55"/>
        <end position="410"/>
    </location>
</feature>
<dbReference type="EMBL" id="CP007035">
    <property type="protein sequence ID" value="AHF15060.1"/>
    <property type="molecule type" value="Genomic_DNA"/>
</dbReference>
<dbReference type="SUPFAM" id="SSF56574">
    <property type="entry name" value="Serpins"/>
    <property type="match status" value="1"/>
</dbReference>
<dbReference type="CDD" id="cd19588">
    <property type="entry name" value="serpin_miropin-like"/>
    <property type="match status" value="1"/>
</dbReference>
<feature type="signal peptide" evidence="2">
    <location>
        <begin position="1"/>
        <end position="22"/>
    </location>
</feature>
<dbReference type="RefSeq" id="WP_008584876.1">
    <property type="nucleotide sequence ID" value="NZ_CP007035.1"/>
</dbReference>
<dbReference type="InterPro" id="IPR023796">
    <property type="entry name" value="Serpin_dom"/>
</dbReference>